<keyword evidence="3" id="KW-1000">Mitochondrion outer membrane</keyword>
<reference evidence="4 5" key="1">
    <citation type="journal article" date="2022" name="Front. Cell. Infect. Microbiol.">
        <title>The Genomes of Two Strains of Taenia crassiceps the Animal Model for the Study of Human Cysticercosis.</title>
        <authorList>
            <person name="Bobes R.J."/>
            <person name="Estrada K."/>
            <person name="Rios-Valencia D.G."/>
            <person name="Calderon-Gallegos A."/>
            <person name="de la Torre P."/>
            <person name="Carrero J.C."/>
            <person name="Sanchez-Flores A."/>
            <person name="Laclette J.P."/>
        </authorList>
    </citation>
    <scope>NUCLEOTIDE SEQUENCE [LARGE SCALE GENOMIC DNA]</scope>
    <source>
        <strain evidence="4">WFUcys</strain>
    </source>
</reference>
<organism evidence="4 5">
    <name type="scientific">Taenia crassiceps</name>
    <dbReference type="NCBI Taxonomy" id="6207"/>
    <lineage>
        <taxon>Eukaryota</taxon>
        <taxon>Metazoa</taxon>
        <taxon>Spiralia</taxon>
        <taxon>Lophotrochozoa</taxon>
        <taxon>Platyhelminthes</taxon>
        <taxon>Cestoda</taxon>
        <taxon>Eucestoda</taxon>
        <taxon>Cyclophyllidea</taxon>
        <taxon>Taeniidae</taxon>
        <taxon>Taenia</taxon>
    </lineage>
</organism>
<keyword evidence="2" id="KW-1134">Transmembrane beta strand</keyword>
<dbReference type="Proteomes" id="UP001651158">
    <property type="component" value="Unassembled WGS sequence"/>
</dbReference>
<evidence type="ECO:0000313" key="4">
    <source>
        <dbReference type="EMBL" id="KAL5109859.1"/>
    </source>
</evidence>
<comment type="subcellular location">
    <subcellularLocation>
        <location evidence="1">Mitochondrion outer membrane</location>
    </subcellularLocation>
</comment>
<proteinExistence type="predicted"/>
<sequence length="253" mass="28392">MSPPSFETIGSQVEEFTTSPPYYSAGSFFAYNNCCSATTSLKLSMPPFKDAELAFTYLQPASFGTKFTFPILMTSVQQEFSAALSNLRARKHSSVLFKDPALRSRSSYSSDNMVVDLVTECHGKKVKSYLALVLRDNFLVGPRFGVSLKKPSHWFHSLRRFSYGVLRRHPRFDVGLFSSFDGTSQQSPQLTIATSYKLNPWSFIKFCFTQNKLFAWNYGFTLLDEVLVTLGFSSDFGSSETSTKFNASVSIIT</sequence>
<dbReference type="EMBL" id="JAKROA010000002">
    <property type="protein sequence ID" value="KAL5109859.1"/>
    <property type="molecule type" value="Genomic_DNA"/>
</dbReference>
<gene>
    <name evidence="4" type="ORF">TcWFU_001844</name>
</gene>
<name>A0ABR4QJ60_9CEST</name>
<dbReference type="InterPro" id="IPR023614">
    <property type="entry name" value="Porin_dom_sf"/>
</dbReference>
<comment type="caution">
    <text evidence="4">The sequence shown here is derived from an EMBL/GenBank/DDBJ whole genome shotgun (WGS) entry which is preliminary data.</text>
</comment>
<keyword evidence="5" id="KW-1185">Reference proteome</keyword>
<keyword evidence="2" id="KW-0472">Membrane</keyword>
<dbReference type="Gene3D" id="2.40.160.10">
    <property type="entry name" value="Porin"/>
    <property type="match status" value="1"/>
</dbReference>
<evidence type="ECO:0000256" key="3">
    <source>
        <dbReference type="ARBA" id="ARBA00022787"/>
    </source>
</evidence>
<keyword evidence="3" id="KW-0496">Mitochondrion</keyword>
<keyword evidence="2" id="KW-0812">Transmembrane</keyword>
<protein>
    <submittedName>
        <fullName evidence="4">Uncharacterized protein</fullName>
    </submittedName>
</protein>
<accession>A0ABR4QJ60</accession>
<evidence type="ECO:0000256" key="1">
    <source>
        <dbReference type="ARBA" id="ARBA00004294"/>
    </source>
</evidence>
<evidence type="ECO:0000256" key="2">
    <source>
        <dbReference type="ARBA" id="ARBA00022452"/>
    </source>
</evidence>
<evidence type="ECO:0000313" key="5">
    <source>
        <dbReference type="Proteomes" id="UP001651158"/>
    </source>
</evidence>